<evidence type="ECO:0000256" key="1">
    <source>
        <dbReference type="ARBA" id="ARBA00004651"/>
    </source>
</evidence>
<evidence type="ECO:0000256" key="6">
    <source>
        <dbReference type="SAM" id="Phobius"/>
    </source>
</evidence>
<organism evidence="8 9">
    <name type="scientific">Brevibacterium paucivorans</name>
    <dbReference type="NCBI Taxonomy" id="170994"/>
    <lineage>
        <taxon>Bacteria</taxon>
        <taxon>Bacillati</taxon>
        <taxon>Actinomycetota</taxon>
        <taxon>Actinomycetes</taxon>
        <taxon>Micrococcales</taxon>
        <taxon>Brevibacteriaceae</taxon>
        <taxon>Brevibacterium</taxon>
    </lineage>
</organism>
<dbReference type="Proteomes" id="UP000809290">
    <property type="component" value="Unassembled WGS sequence"/>
</dbReference>
<dbReference type="PANTHER" id="PTHR35007:SF1">
    <property type="entry name" value="PILUS ASSEMBLY PROTEIN"/>
    <property type="match status" value="1"/>
</dbReference>
<feature type="transmembrane region" description="Helical" evidence="6">
    <location>
        <begin position="79"/>
        <end position="99"/>
    </location>
</feature>
<sequence>MMILGIIIGSVFVLAIGVIGAVTYAMGSTEQVDIVRAERGRIHGSFREERIRPLDRFFQRTRLGRILTTNLTQANLRSIYAVEYFGVAVVACVVVVLVAAQYVALFYAFALGALVLFLAWKILDGLKERQREKFILQLPEFARIMANSTGAGLSIQTALGVAASELPDPAGREFAALKREIEIGTPLDLALERMSDRISGRDLDVLVSTLVIAQRSGGSLISSLRGMSDTLEFRKETKREVKTLVSQSSYTGYLVAAFGVGFVLLLSSMHDTLLHDLTSTLIGQIAMAFAAVCYTIGIIAIQRLVKVKL</sequence>
<dbReference type="EMBL" id="JAFBCP010000001">
    <property type="protein sequence ID" value="MBM7816180.1"/>
    <property type="molecule type" value="Genomic_DNA"/>
</dbReference>
<dbReference type="InterPro" id="IPR042094">
    <property type="entry name" value="T2SS_GspF_sf"/>
</dbReference>
<dbReference type="RefSeq" id="WP_239530365.1">
    <property type="nucleotide sequence ID" value="NZ_JAFBCP010000001.1"/>
</dbReference>
<feature type="transmembrane region" description="Helical" evidence="6">
    <location>
        <begin position="6"/>
        <end position="26"/>
    </location>
</feature>
<evidence type="ECO:0000256" key="2">
    <source>
        <dbReference type="ARBA" id="ARBA00022475"/>
    </source>
</evidence>
<evidence type="ECO:0000259" key="7">
    <source>
        <dbReference type="Pfam" id="PF00482"/>
    </source>
</evidence>
<evidence type="ECO:0000256" key="5">
    <source>
        <dbReference type="ARBA" id="ARBA00023136"/>
    </source>
</evidence>
<dbReference type="PANTHER" id="PTHR35007">
    <property type="entry name" value="INTEGRAL MEMBRANE PROTEIN-RELATED"/>
    <property type="match status" value="1"/>
</dbReference>
<feature type="transmembrane region" description="Helical" evidence="6">
    <location>
        <begin position="105"/>
        <end position="123"/>
    </location>
</feature>
<feature type="transmembrane region" description="Helical" evidence="6">
    <location>
        <begin position="281"/>
        <end position="301"/>
    </location>
</feature>
<keyword evidence="5 6" id="KW-0472">Membrane</keyword>
<feature type="transmembrane region" description="Helical" evidence="6">
    <location>
        <begin position="250"/>
        <end position="269"/>
    </location>
</feature>
<protein>
    <submittedName>
        <fullName evidence="8">Tight adherence protein B</fullName>
    </submittedName>
</protein>
<comment type="subcellular location">
    <subcellularLocation>
        <location evidence="1">Cell membrane</location>
        <topology evidence="1">Multi-pass membrane protein</topology>
    </subcellularLocation>
</comment>
<feature type="domain" description="Type II secretion system protein GspF" evidence="7">
    <location>
        <begin position="141"/>
        <end position="266"/>
    </location>
</feature>
<gene>
    <name evidence="8" type="ORF">JOE56_000874</name>
</gene>
<keyword evidence="9" id="KW-1185">Reference proteome</keyword>
<proteinExistence type="predicted"/>
<evidence type="ECO:0000256" key="3">
    <source>
        <dbReference type="ARBA" id="ARBA00022692"/>
    </source>
</evidence>
<keyword evidence="4 6" id="KW-1133">Transmembrane helix</keyword>
<accession>A0ABS2SJS1</accession>
<keyword evidence="3 6" id="KW-0812">Transmembrane</keyword>
<evidence type="ECO:0000313" key="8">
    <source>
        <dbReference type="EMBL" id="MBM7816180.1"/>
    </source>
</evidence>
<comment type="caution">
    <text evidence="8">The sequence shown here is derived from an EMBL/GenBank/DDBJ whole genome shotgun (WGS) entry which is preliminary data.</text>
</comment>
<keyword evidence="2" id="KW-1003">Cell membrane</keyword>
<evidence type="ECO:0000256" key="4">
    <source>
        <dbReference type="ARBA" id="ARBA00022989"/>
    </source>
</evidence>
<reference evidence="8 9" key="1">
    <citation type="submission" date="2021-01" db="EMBL/GenBank/DDBJ databases">
        <title>Sequencing the genomes of 1000 actinobacteria strains.</title>
        <authorList>
            <person name="Klenk H.-P."/>
        </authorList>
    </citation>
    <scope>NUCLEOTIDE SEQUENCE [LARGE SCALE GENOMIC DNA]</scope>
    <source>
        <strain evidence="8 9">DSM 13657</strain>
    </source>
</reference>
<name>A0ABS2SJS1_9MICO</name>
<dbReference type="InterPro" id="IPR018076">
    <property type="entry name" value="T2SS_GspF_dom"/>
</dbReference>
<dbReference type="Pfam" id="PF00482">
    <property type="entry name" value="T2SSF"/>
    <property type="match status" value="1"/>
</dbReference>
<dbReference type="Gene3D" id="1.20.81.30">
    <property type="entry name" value="Type II secretion system (T2SS), domain F"/>
    <property type="match status" value="1"/>
</dbReference>
<evidence type="ECO:0000313" key="9">
    <source>
        <dbReference type="Proteomes" id="UP000809290"/>
    </source>
</evidence>